<dbReference type="OrthoDB" id="1148539at2"/>
<name>A0A5C6ZDH7_9FLAO</name>
<sequence length="214" mass="24999">MKTNFCFSACLFVLILSCNSKPKSFFWKGVVSDSTQVYIAYRGTNTKQGFLANDFNMKDSLSSHVGLLLSKNNNWQVYNVIETKDSLSDFKEQSLEQFYDVDKEKIFYASFWKIKHIDSLNLSKLKELIGIYEAKNIIFDKSISLNDSTKLYCSEFIRNILYETDSTLFDINPVKIGLKGLYKAYFRSDTLEYYPVDIFQQDSNFSKVKEWNFE</sequence>
<accession>A0A5C6ZDH7</accession>
<dbReference type="InterPro" id="IPR038765">
    <property type="entry name" value="Papain-like_cys_pep_sf"/>
</dbReference>
<dbReference type="EMBL" id="VORO01000022">
    <property type="protein sequence ID" value="TXD87586.1"/>
    <property type="molecule type" value="Genomic_DNA"/>
</dbReference>
<proteinExistence type="predicted"/>
<organism evidence="1 2">
    <name type="scientific">Subsaximicrobium wynnwilliamsii</name>
    <dbReference type="NCBI Taxonomy" id="291179"/>
    <lineage>
        <taxon>Bacteria</taxon>
        <taxon>Pseudomonadati</taxon>
        <taxon>Bacteroidota</taxon>
        <taxon>Flavobacteriia</taxon>
        <taxon>Flavobacteriales</taxon>
        <taxon>Flavobacteriaceae</taxon>
        <taxon>Subsaximicrobium</taxon>
    </lineage>
</organism>
<gene>
    <name evidence="1" type="ORF">ESY86_16240</name>
</gene>
<dbReference type="Gene3D" id="3.90.1720.10">
    <property type="entry name" value="endopeptidase domain like (from Nostoc punctiforme)"/>
    <property type="match status" value="1"/>
</dbReference>
<dbReference type="Proteomes" id="UP000321578">
    <property type="component" value="Unassembled WGS sequence"/>
</dbReference>
<dbReference type="AlphaFoldDB" id="A0A5C6ZDH7"/>
<dbReference type="RefSeq" id="WP_147087648.1">
    <property type="nucleotide sequence ID" value="NZ_VORM01000024.1"/>
</dbReference>
<evidence type="ECO:0008006" key="3">
    <source>
        <dbReference type="Google" id="ProtNLM"/>
    </source>
</evidence>
<keyword evidence="2" id="KW-1185">Reference proteome</keyword>
<evidence type="ECO:0000313" key="2">
    <source>
        <dbReference type="Proteomes" id="UP000321578"/>
    </source>
</evidence>
<evidence type="ECO:0000313" key="1">
    <source>
        <dbReference type="EMBL" id="TXD87586.1"/>
    </source>
</evidence>
<reference evidence="1 2" key="1">
    <citation type="submission" date="2019-08" db="EMBL/GenBank/DDBJ databases">
        <title>Genomes of Subsaximicrobium wynnwilliamsii strains.</title>
        <authorList>
            <person name="Bowman J.P."/>
        </authorList>
    </citation>
    <scope>NUCLEOTIDE SEQUENCE [LARGE SCALE GENOMIC DNA]</scope>
    <source>
        <strain evidence="1 2">2-80-2</strain>
    </source>
</reference>
<dbReference type="SUPFAM" id="SSF54001">
    <property type="entry name" value="Cysteine proteinases"/>
    <property type="match status" value="1"/>
</dbReference>
<dbReference type="PROSITE" id="PS51257">
    <property type="entry name" value="PROKAR_LIPOPROTEIN"/>
    <property type="match status" value="1"/>
</dbReference>
<protein>
    <recommendedName>
        <fullName evidence="3">YiiX family permuted papain-like enzyme</fullName>
    </recommendedName>
</protein>
<comment type="caution">
    <text evidence="1">The sequence shown here is derived from an EMBL/GenBank/DDBJ whole genome shotgun (WGS) entry which is preliminary data.</text>
</comment>